<evidence type="ECO:0000259" key="3">
    <source>
        <dbReference type="PROSITE" id="PS50994"/>
    </source>
</evidence>
<dbReference type="GO" id="GO:0005829">
    <property type="term" value="C:cytosol"/>
    <property type="evidence" value="ECO:0007669"/>
    <property type="project" value="TreeGrafter"/>
</dbReference>
<accession>A0A5C7VQT6</accession>
<sequence length="331" mass="38466">MKHYKQLTREQRYQISGLKKAGLNQSQIAAEVGVHKSTISRKFGRNQGRRGWRPRQAQELRDERRKRCVNAQRLSLLEWAEVERLIRMDMSPEQASCRLALECGLRISHETIYVHIYEDKRRGGSLWQHLRCQKPRRKRYTGDQERRGAIKNRIGIDERPGIVDQKSRIGDWEGDTVIGKNHRGALITLAERKSRYILAAQVPGKQASGVTAAIMRLLRPHKDKCYTMTFDNGKEFAEHQTIAAKLDADVYFARPYRSWERGLSENSNGLLRQYSPKAMELIEVTQEQVQWAVDRLNHRPRKVLGFRTPFEIFFGKTVRYTKSPLGVALQN</sequence>
<reference evidence="4 5" key="1">
    <citation type="submission" date="2018-09" db="EMBL/GenBank/DDBJ databases">
        <title>Metagenome Assembled Genomes from an Advanced Water Purification Facility.</title>
        <authorList>
            <person name="Stamps B.W."/>
            <person name="Spear J.R."/>
        </authorList>
    </citation>
    <scope>NUCLEOTIDE SEQUENCE [LARGE SCALE GENOMIC DNA]</scope>
    <source>
        <strain evidence="4">Bin_54_1</strain>
    </source>
</reference>
<gene>
    <name evidence="4" type="ORF">E6Q60_08170</name>
</gene>
<dbReference type="Gene3D" id="3.30.420.10">
    <property type="entry name" value="Ribonuclease H-like superfamily/Ribonuclease H"/>
    <property type="match status" value="1"/>
</dbReference>
<dbReference type="PROSITE" id="PS50994">
    <property type="entry name" value="INTEGRASE"/>
    <property type="match status" value="1"/>
</dbReference>
<name>A0A5C7VQT6_9PROT</name>
<dbReference type="Gene3D" id="1.10.10.60">
    <property type="entry name" value="Homeodomain-like"/>
    <property type="match status" value="1"/>
</dbReference>
<dbReference type="InterPro" id="IPR025246">
    <property type="entry name" value="IS30-like_HTH"/>
</dbReference>
<dbReference type="Proteomes" id="UP000321055">
    <property type="component" value="Unassembled WGS sequence"/>
</dbReference>
<dbReference type="InterPro" id="IPR036397">
    <property type="entry name" value="RNaseH_sf"/>
</dbReference>
<evidence type="ECO:0000256" key="1">
    <source>
        <dbReference type="ARBA" id="ARBA00023172"/>
    </source>
</evidence>
<dbReference type="GO" id="GO:0006310">
    <property type="term" value="P:DNA recombination"/>
    <property type="evidence" value="ECO:0007669"/>
    <property type="project" value="UniProtKB-KW"/>
</dbReference>
<dbReference type="GO" id="GO:0004803">
    <property type="term" value="F:transposase activity"/>
    <property type="evidence" value="ECO:0007669"/>
    <property type="project" value="TreeGrafter"/>
</dbReference>
<dbReference type="PANTHER" id="PTHR10948:SF23">
    <property type="entry name" value="TRANSPOSASE INSI FOR INSERTION SEQUENCE ELEMENT IS30A-RELATED"/>
    <property type="match status" value="1"/>
</dbReference>
<evidence type="ECO:0000259" key="2">
    <source>
        <dbReference type="PROSITE" id="PS50943"/>
    </source>
</evidence>
<dbReference type="AlphaFoldDB" id="A0A5C7VQT6"/>
<dbReference type="InterPro" id="IPR009057">
    <property type="entry name" value="Homeodomain-like_sf"/>
</dbReference>
<dbReference type="InterPro" id="IPR012337">
    <property type="entry name" value="RNaseH-like_sf"/>
</dbReference>
<organism evidence="4 5">
    <name type="scientific">Nitrosomonas oligotropha</name>
    <dbReference type="NCBI Taxonomy" id="42354"/>
    <lineage>
        <taxon>Bacteria</taxon>
        <taxon>Pseudomonadati</taxon>
        <taxon>Pseudomonadota</taxon>
        <taxon>Betaproteobacteria</taxon>
        <taxon>Nitrosomonadales</taxon>
        <taxon>Nitrosomonadaceae</taxon>
        <taxon>Nitrosomonas</taxon>
    </lineage>
</organism>
<evidence type="ECO:0000313" key="4">
    <source>
        <dbReference type="EMBL" id="TXI28106.1"/>
    </source>
</evidence>
<feature type="domain" description="HTH cro/C1-type" evidence="2">
    <location>
        <begin position="19"/>
        <end position="41"/>
    </location>
</feature>
<evidence type="ECO:0000313" key="5">
    <source>
        <dbReference type="Proteomes" id="UP000321055"/>
    </source>
</evidence>
<dbReference type="InterPro" id="IPR001387">
    <property type="entry name" value="Cro/C1-type_HTH"/>
</dbReference>
<dbReference type="Pfam" id="PF13936">
    <property type="entry name" value="HTH_38"/>
    <property type="match status" value="1"/>
</dbReference>
<dbReference type="SUPFAM" id="SSF53098">
    <property type="entry name" value="Ribonuclease H-like"/>
    <property type="match status" value="1"/>
</dbReference>
<dbReference type="PANTHER" id="PTHR10948">
    <property type="entry name" value="TRANSPOSASE"/>
    <property type="match status" value="1"/>
</dbReference>
<feature type="domain" description="Integrase catalytic" evidence="3">
    <location>
        <begin position="156"/>
        <end position="317"/>
    </location>
</feature>
<dbReference type="InterPro" id="IPR001584">
    <property type="entry name" value="Integrase_cat-core"/>
</dbReference>
<protein>
    <submittedName>
        <fullName evidence="4">IS30 family transposase</fullName>
    </submittedName>
</protein>
<dbReference type="GO" id="GO:0032196">
    <property type="term" value="P:transposition"/>
    <property type="evidence" value="ECO:0007669"/>
    <property type="project" value="TreeGrafter"/>
</dbReference>
<dbReference type="InterPro" id="IPR053392">
    <property type="entry name" value="Transposase_IS30-like"/>
</dbReference>
<dbReference type="InterPro" id="IPR051917">
    <property type="entry name" value="Transposase-Integrase"/>
</dbReference>
<dbReference type="GO" id="GO:0003676">
    <property type="term" value="F:nucleic acid binding"/>
    <property type="evidence" value="ECO:0007669"/>
    <property type="project" value="InterPro"/>
</dbReference>
<proteinExistence type="predicted"/>
<comment type="caution">
    <text evidence="4">The sequence shown here is derived from an EMBL/GenBank/DDBJ whole genome shotgun (WGS) entry which is preliminary data.</text>
</comment>
<dbReference type="EMBL" id="SSFX01000059">
    <property type="protein sequence ID" value="TXI28106.1"/>
    <property type="molecule type" value="Genomic_DNA"/>
</dbReference>
<dbReference type="SUPFAM" id="SSF46689">
    <property type="entry name" value="Homeodomain-like"/>
    <property type="match status" value="1"/>
</dbReference>
<dbReference type="Pfam" id="PF00665">
    <property type="entry name" value="rve"/>
    <property type="match status" value="1"/>
</dbReference>
<dbReference type="PROSITE" id="PS50943">
    <property type="entry name" value="HTH_CROC1"/>
    <property type="match status" value="1"/>
</dbReference>
<dbReference type="NCBIfam" id="NF033563">
    <property type="entry name" value="transpos_IS30"/>
    <property type="match status" value="1"/>
</dbReference>
<dbReference type="GO" id="GO:0015074">
    <property type="term" value="P:DNA integration"/>
    <property type="evidence" value="ECO:0007669"/>
    <property type="project" value="InterPro"/>
</dbReference>
<keyword evidence="1" id="KW-0233">DNA recombination</keyword>